<feature type="signal peptide" evidence="1">
    <location>
        <begin position="1"/>
        <end position="18"/>
    </location>
</feature>
<protein>
    <recommendedName>
        <fullName evidence="4">Secreted protein</fullName>
    </recommendedName>
</protein>
<keyword evidence="1" id="KW-0732">Signal</keyword>
<sequence>MSIRISLIAILRITGSSSDAVNCLIATSCPDLISRHLNTTPYAPSPILHIFSYFLNNKSSYFLIGEKKQI</sequence>
<dbReference type="AlphaFoldDB" id="A0A3P8DJU7"/>
<evidence type="ECO:0000313" key="3">
    <source>
        <dbReference type="Proteomes" id="UP000269396"/>
    </source>
</evidence>
<accession>A0A3P8DJU7</accession>
<organism evidence="2 3">
    <name type="scientific">Schistosoma mattheei</name>
    <dbReference type="NCBI Taxonomy" id="31246"/>
    <lineage>
        <taxon>Eukaryota</taxon>
        <taxon>Metazoa</taxon>
        <taxon>Spiralia</taxon>
        <taxon>Lophotrochozoa</taxon>
        <taxon>Platyhelminthes</taxon>
        <taxon>Trematoda</taxon>
        <taxon>Digenea</taxon>
        <taxon>Strigeidida</taxon>
        <taxon>Schistosomatoidea</taxon>
        <taxon>Schistosomatidae</taxon>
        <taxon>Schistosoma</taxon>
    </lineage>
</organism>
<evidence type="ECO:0000313" key="2">
    <source>
        <dbReference type="EMBL" id="VDP31915.1"/>
    </source>
</evidence>
<evidence type="ECO:0008006" key="4">
    <source>
        <dbReference type="Google" id="ProtNLM"/>
    </source>
</evidence>
<dbReference type="EMBL" id="UZAL01027362">
    <property type="protein sequence ID" value="VDP31915.1"/>
    <property type="molecule type" value="Genomic_DNA"/>
</dbReference>
<name>A0A3P8DJU7_9TREM</name>
<feature type="chain" id="PRO_5018182791" description="Secreted protein" evidence="1">
    <location>
        <begin position="19"/>
        <end position="70"/>
    </location>
</feature>
<keyword evidence="3" id="KW-1185">Reference proteome</keyword>
<evidence type="ECO:0000256" key="1">
    <source>
        <dbReference type="SAM" id="SignalP"/>
    </source>
</evidence>
<dbReference type="Proteomes" id="UP000269396">
    <property type="component" value="Unassembled WGS sequence"/>
</dbReference>
<gene>
    <name evidence="2" type="ORF">SMTD_LOCUS6048</name>
</gene>
<proteinExistence type="predicted"/>
<reference evidence="2 3" key="1">
    <citation type="submission" date="2018-11" db="EMBL/GenBank/DDBJ databases">
        <authorList>
            <consortium name="Pathogen Informatics"/>
        </authorList>
    </citation>
    <scope>NUCLEOTIDE SEQUENCE [LARGE SCALE GENOMIC DNA]</scope>
    <source>
        <strain>Denwood</strain>
        <strain evidence="3">Zambia</strain>
    </source>
</reference>